<evidence type="ECO:0000256" key="1">
    <source>
        <dbReference type="ARBA" id="ARBA00022676"/>
    </source>
</evidence>
<dbReference type="Proteomes" id="UP000242432">
    <property type="component" value="Unassembled WGS sequence"/>
</dbReference>
<evidence type="ECO:0000256" key="5">
    <source>
        <dbReference type="ARBA" id="ARBA00047503"/>
    </source>
</evidence>
<comment type="catalytic activity">
    <reaction evidence="5">
        <text>an L-alpha-D-Hep-(1-&gt;5)-[alpha-Kdo-(2-&gt;4)]-alpha-Kdo-(2-&gt;6)-lipid A + ADP-L-glycero-beta-D-manno-heptose = an L-alpha-D-Hep-(1-&gt;3)-L-alpha-D-Hep-(1-&gt;5)-[alpha-Kdo-(2-&gt;4)]-alpha-Kdo-(2-&gt;6)-lipid A + ADP + H(+)</text>
        <dbReference type="Rhea" id="RHEA:74071"/>
        <dbReference type="ChEBI" id="CHEBI:15378"/>
        <dbReference type="ChEBI" id="CHEBI:61506"/>
        <dbReference type="ChEBI" id="CHEBI:193068"/>
        <dbReference type="ChEBI" id="CHEBI:193069"/>
        <dbReference type="ChEBI" id="CHEBI:456216"/>
        <dbReference type="EC" id="2.4.99.24"/>
    </reaction>
</comment>
<dbReference type="EMBL" id="FUXX01000002">
    <property type="protein sequence ID" value="SKA57178.1"/>
    <property type="molecule type" value="Genomic_DNA"/>
</dbReference>
<keyword evidence="1" id="KW-0328">Glycosyltransferase</keyword>
<dbReference type="GO" id="GO:0009244">
    <property type="term" value="P:lipopolysaccharide core region biosynthetic process"/>
    <property type="evidence" value="ECO:0007669"/>
    <property type="project" value="TreeGrafter"/>
</dbReference>
<organism evidence="6 7">
    <name type="scientific">Succinivibrio dextrinosolvens DSM 3072</name>
    <dbReference type="NCBI Taxonomy" id="1123324"/>
    <lineage>
        <taxon>Bacteria</taxon>
        <taxon>Pseudomonadati</taxon>
        <taxon>Pseudomonadota</taxon>
        <taxon>Gammaproteobacteria</taxon>
        <taxon>Aeromonadales</taxon>
        <taxon>Succinivibrionaceae</taxon>
        <taxon>Succinivibrio</taxon>
    </lineage>
</organism>
<dbReference type="InterPro" id="IPR011910">
    <property type="entry name" value="RfaF"/>
</dbReference>
<dbReference type="SUPFAM" id="SSF53756">
    <property type="entry name" value="UDP-Glycosyltransferase/glycogen phosphorylase"/>
    <property type="match status" value="1"/>
</dbReference>
<keyword evidence="7" id="KW-1185">Reference proteome</keyword>
<dbReference type="STRING" id="83771.SAMN02910357_00747"/>
<dbReference type="InterPro" id="IPR051199">
    <property type="entry name" value="LPS_LOS_Heptosyltrfase"/>
</dbReference>
<evidence type="ECO:0000313" key="6">
    <source>
        <dbReference type="EMBL" id="SKA57178.1"/>
    </source>
</evidence>
<reference evidence="7" key="1">
    <citation type="submission" date="2017-02" db="EMBL/GenBank/DDBJ databases">
        <authorList>
            <person name="Varghese N."/>
            <person name="Submissions S."/>
        </authorList>
    </citation>
    <scope>NUCLEOTIDE SEQUENCE [LARGE SCALE GENOMIC DNA]</scope>
    <source>
        <strain evidence="7">DSM 3072</strain>
    </source>
</reference>
<evidence type="ECO:0000256" key="3">
    <source>
        <dbReference type="ARBA" id="ARBA00043995"/>
    </source>
</evidence>
<accession>A0A1T4UX20</accession>
<sequence>MTLNTHKKYLIISPSWLGDLIMSQSLYKVLKQQDPECTIDIYAPAYTMPILDRMPELSDKFINPFEHGAFNLKQRYAEGKKFRDTHYDSVFILPNSLKSAFVGFFAKIPDRRGFKGESRYILINNMRCNKHDFPLMVQRYVALAFDKNTVKTAKDLPAFDYPKLETRALDEKRAAELGLDFSKKNLILGCGANYGPSKLWPVEYFAEISMWWIRKGGRVIGIGSKKDIPTVAKIYENLSEETKPFFTDIAGKTNLTEALDIVGSSTAAVCNDSGLMHTVAAADIPQVCIFGSTSTNYTPPLSDKAICVESDEPCHPCFKRTCKFETYACLKKLTPQMVIDKLEQLVSI</sequence>
<dbReference type="GO" id="GO:0008713">
    <property type="term" value="F:ADP-heptose-lipopolysaccharide heptosyltransferase activity"/>
    <property type="evidence" value="ECO:0007669"/>
    <property type="project" value="UniProtKB-EC"/>
</dbReference>
<dbReference type="RefSeq" id="WP_078927795.1">
    <property type="nucleotide sequence ID" value="NZ_FUXX01000002.1"/>
</dbReference>
<dbReference type="InterPro" id="IPR002201">
    <property type="entry name" value="Glyco_trans_9"/>
</dbReference>
<dbReference type="EC" id="2.4.99.24" evidence="4"/>
<dbReference type="PANTHER" id="PTHR30160">
    <property type="entry name" value="TETRAACYLDISACCHARIDE 4'-KINASE-RELATED"/>
    <property type="match status" value="1"/>
</dbReference>
<comment type="similarity">
    <text evidence="3">Belongs to the glycosyltransferase 9 family.</text>
</comment>
<evidence type="ECO:0000256" key="4">
    <source>
        <dbReference type="ARBA" id="ARBA00044042"/>
    </source>
</evidence>
<protein>
    <recommendedName>
        <fullName evidence="4">lipopolysaccharide heptosyltransferase II</fullName>
        <ecNumber evidence="4">2.4.99.24</ecNumber>
    </recommendedName>
</protein>
<gene>
    <name evidence="6" type="ORF">SAMN02745213_00151</name>
</gene>
<evidence type="ECO:0000256" key="2">
    <source>
        <dbReference type="ARBA" id="ARBA00022679"/>
    </source>
</evidence>
<evidence type="ECO:0000313" key="7">
    <source>
        <dbReference type="Proteomes" id="UP000242432"/>
    </source>
</evidence>
<dbReference type="CDD" id="cd03789">
    <property type="entry name" value="GT9_LPS_heptosyltransferase"/>
    <property type="match status" value="1"/>
</dbReference>
<dbReference type="PANTHER" id="PTHR30160:SF7">
    <property type="entry name" value="ADP-HEPTOSE--LPS HEPTOSYLTRANSFERASE 2"/>
    <property type="match status" value="1"/>
</dbReference>
<proteinExistence type="inferred from homology"/>
<dbReference type="Pfam" id="PF01075">
    <property type="entry name" value="Glyco_transf_9"/>
    <property type="match status" value="1"/>
</dbReference>
<dbReference type="Gene3D" id="3.40.50.2000">
    <property type="entry name" value="Glycogen Phosphorylase B"/>
    <property type="match status" value="2"/>
</dbReference>
<dbReference type="GO" id="GO:0005829">
    <property type="term" value="C:cytosol"/>
    <property type="evidence" value="ECO:0007669"/>
    <property type="project" value="TreeGrafter"/>
</dbReference>
<keyword evidence="2 6" id="KW-0808">Transferase</keyword>
<name>A0A1T4UX20_9GAMM</name>
<dbReference type="AlphaFoldDB" id="A0A1T4UX20"/>
<dbReference type="NCBIfam" id="TIGR02195">
    <property type="entry name" value="heptsyl_trn_II"/>
    <property type="match status" value="1"/>
</dbReference>